<evidence type="ECO:0000313" key="5">
    <source>
        <dbReference type="Proteomes" id="UP000319578"/>
    </source>
</evidence>
<evidence type="ECO:0000256" key="1">
    <source>
        <dbReference type="ARBA" id="ARBA00022723"/>
    </source>
</evidence>
<keyword evidence="1" id="KW-0479">Metal-binding</keyword>
<evidence type="ECO:0000259" key="3">
    <source>
        <dbReference type="Pfam" id="PF07687"/>
    </source>
</evidence>
<dbReference type="Pfam" id="PF07687">
    <property type="entry name" value="M20_dimer"/>
    <property type="match status" value="1"/>
</dbReference>
<feature type="domain" description="Peptidase M20 dimerisation" evidence="3">
    <location>
        <begin position="167"/>
        <end position="269"/>
    </location>
</feature>
<keyword evidence="5" id="KW-1185">Reference proteome</keyword>
<dbReference type="PANTHER" id="PTHR43808">
    <property type="entry name" value="ACETYLORNITHINE DEACETYLASE"/>
    <property type="match status" value="1"/>
</dbReference>
<dbReference type="RefSeq" id="WP_049741315.1">
    <property type="nucleotide sequence ID" value="NZ_BJON01000017.1"/>
</dbReference>
<organism evidence="4 5">
    <name type="scientific">Brevibacillus reuszeri</name>
    <dbReference type="NCBI Taxonomy" id="54915"/>
    <lineage>
        <taxon>Bacteria</taxon>
        <taxon>Bacillati</taxon>
        <taxon>Bacillota</taxon>
        <taxon>Bacilli</taxon>
        <taxon>Bacillales</taxon>
        <taxon>Paenibacillaceae</taxon>
        <taxon>Brevibacillus</taxon>
    </lineage>
</organism>
<sequence length="371" mass="40663">MIILEEALVRLTSSLIQMESTTPERINYAVEFCASWLQRHGVPVRLWENQGLKMITATIGQANAGSTLVLNGHLDVVPGHTENFIPRVEAGRLHGRGSYDMLGAVAAMMALIADLVQQPPKGRIILQLVPDEEKGGELGSAYLVEQGSIGDFVICGEPTNLDIAVQAKGVLQVKVEFSGISAHGSRPWLGKNAIVAAMQKYNQLATLDFMKESSRFFPAPSFNLAKIEGGAALNQVPDRCSLYLDIRYLPTQNPGDILESIRQAVPDAHVEMLRHGSPVTTDACNPYVQTLQQSTAHIFGRETVLFGQDGSADTRFFAQYGIPAVEFGPIGANHHGPDEYVEIESLVLYQKILRSFIKQLEGKVNRDEIEK</sequence>
<dbReference type="EMBL" id="BJON01000017">
    <property type="protein sequence ID" value="GED70722.1"/>
    <property type="molecule type" value="Genomic_DNA"/>
</dbReference>
<proteinExistence type="predicted"/>
<dbReference type="InterPro" id="IPR050072">
    <property type="entry name" value="Peptidase_M20A"/>
</dbReference>
<dbReference type="SUPFAM" id="SSF53187">
    <property type="entry name" value="Zn-dependent exopeptidases"/>
    <property type="match status" value="1"/>
</dbReference>
<dbReference type="SUPFAM" id="SSF55031">
    <property type="entry name" value="Bacterial exopeptidase dimerisation domain"/>
    <property type="match status" value="1"/>
</dbReference>
<dbReference type="Gene3D" id="3.40.630.10">
    <property type="entry name" value="Zn peptidases"/>
    <property type="match status" value="1"/>
</dbReference>
<dbReference type="Pfam" id="PF01546">
    <property type="entry name" value="Peptidase_M20"/>
    <property type="match status" value="1"/>
</dbReference>
<evidence type="ECO:0000313" key="4">
    <source>
        <dbReference type="EMBL" id="GED70722.1"/>
    </source>
</evidence>
<accession>A0ABQ0TTL8</accession>
<evidence type="ECO:0000256" key="2">
    <source>
        <dbReference type="ARBA" id="ARBA00022801"/>
    </source>
</evidence>
<dbReference type="Proteomes" id="UP000319578">
    <property type="component" value="Unassembled WGS sequence"/>
</dbReference>
<gene>
    <name evidence="4" type="ORF">BRE01_44240</name>
</gene>
<dbReference type="Gene3D" id="3.30.70.360">
    <property type="match status" value="1"/>
</dbReference>
<name>A0ABQ0TTL8_9BACL</name>
<dbReference type="PANTHER" id="PTHR43808:SF31">
    <property type="entry name" value="N-ACETYL-L-CITRULLINE DEACETYLASE"/>
    <property type="match status" value="1"/>
</dbReference>
<comment type="caution">
    <text evidence="4">The sequence shown here is derived from an EMBL/GenBank/DDBJ whole genome shotgun (WGS) entry which is preliminary data.</text>
</comment>
<dbReference type="InterPro" id="IPR036264">
    <property type="entry name" value="Bact_exopeptidase_dim_dom"/>
</dbReference>
<protein>
    <submittedName>
        <fullName evidence="4">Peptidase M20</fullName>
    </submittedName>
</protein>
<reference evidence="4 5" key="1">
    <citation type="submission" date="2019-06" db="EMBL/GenBank/DDBJ databases">
        <title>Whole genome shotgun sequence of Brevibacillus reuszeri NBRC 15719.</title>
        <authorList>
            <person name="Hosoyama A."/>
            <person name="Uohara A."/>
            <person name="Ohji S."/>
            <person name="Ichikawa N."/>
        </authorList>
    </citation>
    <scope>NUCLEOTIDE SEQUENCE [LARGE SCALE GENOMIC DNA]</scope>
    <source>
        <strain evidence="4 5">NBRC 15719</strain>
    </source>
</reference>
<dbReference type="InterPro" id="IPR011650">
    <property type="entry name" value="Peptidase_M20_dimer"/>
</dbReference>
<keyword evidence="2" id="KW-0378">Hydrolase</keyword>
<dbReference type="InterPro" id="IPR002933">
    <property type="entry name" value="Peptidase_M20"/>
</dbReference>